<dbReference type="InterPro" id="IPR019384">
    <property type="entry name" value="FHIP"/>
</dbReference>
<dbReference type="Pfam" id="PF19314">
    <property type="entry name" value="DUF5917"/>
    <property type="match status" value="1"/>
</dbReference>
<comment type="similarity">
    <text evidence="1">Belongs to the FHIP family.</text>
</comment>
<dbReference type="PANTHER" id="PTHR21705">
    <property type="entry name" value="RAI16 PROTEIN-RELATED"/>
    <property type="match status" value="1"/>
</dbReference>
<dbReference type="PANTHER" id="PTHR21705:SF11">
    <property type="entry name" value="FHIP FAMILY PROTEIN CG3558"/>
    <property type="match status" value="1"/>
</dbReference>
<evidence type="ECO:0000313" key="4">
    <source>
        <dbReference type="EMBL" id="JAP57511.1"/>
    </source>
</evidence>
<feature type="non-terminal residue" evidence="4">
    <location>
        <position position="1"/>
    </location>
</feature>
<feature type="compositionally biased region" description="Low complexity" evidence="2">
    <location>
        <begin position="375"/>
        <end position="388"/>
    </location>
</feature>
<sequence>LCPVLATGLSGLYSSLPKKLIVSSTGPQNGISPSKELYVSGAGWHRLSKQEWSSCQPLSQFLSTLDFCDLAVRKASVPVRKHILFYIYSGFLLPVLGSALHQDSVDEVVAATAYLELFLRRLTEPALIGVFLRFIITAEFDSLPVLSTLINRLNLNPTCPSDDTYQLSMVTLSLFRTVLGLNCEDAMYSLVFQYVNNVEFEYVQHSEATSGGATSCEDWFLSAAHFLSLTSWYMPTGCLASLGQNGSTMLKMQSSGAADATVAGDAFFTPPLREAYSRIIGKATSTSCWTCDYSSRLNEPDSPKFPWIATNASESAAPLPDGRLHLDNSLFAPKPPVRRAVEDKILDKYNLGKSESSLYQLSYLDSSSEEEELASSHPSTATAATMTSHKIVSSDDTTEAFSSPDLSAGSLSSPIRISHSLFSVELAEIRTLLEEDTISGAQGGLDQTSLVSDFIRILQKSQSATTTGASALPYPPVDPFFMQLLESQLTMETSCVTAVASSTLNEGDEQEDAMVETPLAPSPDDVIAAAEVEDQRGLLDLSLVSVNRTVGGGLGPFLSALLGRLDCMDKNCLYTNLLLTDVLLTLVSYPQSPLAEFLLNNSVVQLKPPARSFFQVLTGVRKKLQEVAAKLENWKGLVEDARDYLRAFEINASPVGQRSTVSKQSANAGFAISEQATEDDLLIISNFTNEKASPRLGEPTPVFGRLPASPHPTTMHQANPPNLRPPLPAEGRQSRLLEPVVPVHPVECSQPSPQTTVRKRHSSFGRLSNLLHASHHYINSPLSSPQISRRSTSVGPTVGSETRNLVYAFIVLDEFCLELACVCCEQGVFYGRALPKMERTLSLENCLANI</sequence>
<organism evidence="4">
    <name type="scientific">Schistocephalus solidus</name>
    <name type="common">Tapeworm</name>
    <dbReference type="NCBI Taxonomy" id="70667"/>
    <lineage>
        <taxon>Eukaryota</taxon>
        <taxon>Metazoa</taxon>
        <taxon>Spiralia</taxon>
        <taxon>Lophotrochozoa</taxon>
        <taxon>Platyhelminthes</taxon>
        <taxon>Cestoda</taxon>
        <taxon>Eucestoda</taxon>
        <taxon>Diphyllobothriidea</taxon>
        <taxon>Diphyllobothriidae</taxon>
        <taxon>Schistocephalus</taxon>
    </lineage>
</organism>
<gene>
    <name evidence="4" type="primary">F16A1</name>
    <name evidence="4" type="ORF">TR147520</name>
</gene>
<evidence type="ECO:0000256" key="2">
    <source>
        <dbReference type="SAM" id="MobiDB-lite"/>
    </source>
</evidence>
<accession>A0A0X3Q0B2</accession>
<name>A0A0X3Q0B2_SCHSO</name>
<evidence type="ECO:0000256" key="1">
    <source>
        <dbReference type="ARBA" id="ARBA00024336"/>
    </source>
</evidence>
<dbReference type="InterPro" id="IPR045669">
    <property type="entry name" value="FHIP_C"/>
</dbReference>
<evidence type="ECO:0000259" key="3">
    <source>
        <dbReference type="Pfam" id="PF19314"/>
    </source>
</evidence>
<feature type="region of interest" description="Disordered" evidence="2">
    <location>
        <begin position="369"/>
        <end position="389"/>
    </location>
</feature>
<dbReference type="EMBL" id="GEEE01005714">
    <property type="protein sequence ID" value="JAP57511.1"/>
    <property type="molecule type" value="Transcribed_RNA"/>
</dbReference>
<reference evidence="4" key="1">
    <citation type="submission" date="2016-01" db="EMBL/GenBank/DDBJ databases">
        <title>Reference transcriptome for the parasite Schistocephalus solidus: insights into the molecular evolution of parasitism.</title>
        <authorList>
            <person name="Hebert F.O."/>
            <person name="Grambauer S."/>
            <person name="Barber I."/>
            <person name="Landry C.R."/>
            <person name="Aubin-Horth N."/>
        </authorList>
    </citation>
    <scope>NUCLEOTIDE SEQUENCE</scope>
</reference>
<protein>
    <submittedName>
        <fullName evidence="4">Protein FAM160A1</fullName>
    </submittedName>
</protein>
<proteinExistence type="inferred from homology"/>
<feature type="domain" description="FHF complex subunit HOOK-interacting protein C-terminal" evidence="3">
    <location>
        <begin position="555"/>
        <end position="646"/>
    </location>
</feature>
<dbReference type="Pfam" id="PF10257">
    <property type="entry name" value="RAI16-like"/>
    <property type="match status" value="1"/>
</dbReference>
<dbReference type="AlphaFoldDB" id="A0A0X3Q0B2"/>